<protein>
    <submittedName>
        <fullName evidence="1">Uncharacterized protein</fullName>
    </submittedName>
</protein>
<dbReference type="EMBL" id="LSRX01000327">
    <property type="protein sequence ID" value="OLQ00454.1"/>
    <property type="molecule type" value="Genomic_DNA"/>
</dbReference>
<keyword evidence="2" id="KW-1185">Reference proteome</keyword>
<proteinExistence type="predicted"/>
<name>A0A1Q9DZ51_SYMMI</name>
<organism evidence="1 2">
    <name type="scientific">Symbiodinium microadriaticum</name>
    <name type="common">Dinoflagellate</name>
    <name type="synonym">Zooxanthella microadriatica</name>
    <dbReference type="NCBI Taxonomy" id="2951"/>
    <lineage>
        <taxon>Eukaryota</taxon>
        <taxon>Sar</taxon>
        <taxon>Alveolata</taxon>
        <taxon>Dinophyceae</taxon>
        <taxon>Suessiales</taxon>
        <taxon>Symbiodiniaceae</taxon>
        <taxon>Symbiodinium</taxon>
    </lineage>
</organism>
<sequence length="107" mass="11727">MEKHAATGTHLSMHLRFGGSRVTLRWTARAGVLLVMTNDEGCRMSAPVRLSLQGPAGLLLDRPGLGFAQIFFESLPLFVFRLLPRSHEPALQAWEDIPACDELGDVG</sequence>
<dbReference type="Proteomes" id="UP000186817">
    <property type="component" value="Unassembled WGS sequence"/>
</dbReference>
<reference evidence="1 2" key="1">
    <citation type="submission" date="2016-02" db="EMBL/GenBank/DDBJ databases">
        <title>Genome analysis of coral dinoflagellate symbionts highlights evolutionary adaptations to a symbiotic lifestyle.</title>
        <authorList>
            <person name="Aranda M."/>
            <person name="Li Y."/>
            <person name="Liew Y.J."/>
            <person name="Baumgarten S."/>
            <person name="Simakov O."/>
            <person name="Wilson M."/>
            <person name="Piel J."/>
            <person name="Ashoor H."/>
            <person name="Bougouffa S."/>
            <person name="Bajic V.B."/>
            <person name="Ryu T."/>
            <person name="Ravasi T."/>
            <person name="Bayer T."/>
            <person name="Micklem G."/>
            <person name="Kim H."/>
            <person name="Bhak J."/>
            <person name="Lajeunesse T.C."/>
            <person name="Voolstra C.R."/>
        </authorList>
    </citation>
    <scope>NUCLEOTIDE SEQUENCE [LARGE SCALE GENOMIC DNA]</scope>
    <source>
        <strain evidence="1 2">CCMP2467</strain>
    </source>
</reference>
<comment type="caution">
    <text evidence="1">The sequence shown here is derived from an EMBL/GenBank/DDBJ whole genome shotgun (WGS) entry which is preliminary data.</text>
</comment>
<dbReference type="AlphaFoldDB" id="A0A1Q9DZ51"/>
<evidence type="ECO:0000313" key="2">
    <source>
        <dbReference type="Proteomes" id="UP000186817"/>
    </source>
</evidence>
<evidence type="ECO:0000313" key="1">
    <source>
        <dbReference type="EMBL" id="OLQ00454.1"/>
    </source>
</evidence>
<accession>A0A1Q9DZ51</accession>
<gene>
    <name evidence="1" type="ORF">AK812_SmicGene16897</name>
</gene>